<keyword evidence="3" id="KW-0813">Transport</keyword>
<feature type="coiled-coil region" evidence="8">
    <location>
        <begin position="319"/>
        <end position="346"/>
    </location>
</feature>
<dbReference type="GO" id="GO:0015288">
    <property type="term" value="F:porin activity"/>
    <property type="evidence" value="ECO:0007669"/>
    <property type="project" value="TreeGrafter"/>
</dbReference>
<proteinExistence type="inferred from homology"/>
<dbReference type="RefSeq" id="WP_163946094.1">
    <property type="nucleotide sequence ID" value="NZ_JAAHBU010000187.1"/>
</dbReference>
<dbReference type="GO" id="GO:0015562">
    <property type="term" value="F:efflux transmembrane transporter activity"/>
    <property type="evidence" value="ECO:0007669"/>
    <property type="project" value="InterPro"/>
</dbReference>
<keyword evidence="6" id="KW-0472">Membrane</keyword>
<evidence type="ECO:0000256" key="8">
    <source>
        <dbReference type="SAM" id="Coils"/>
    </source>
</evidence>
<dbReference type="GO" id="GO:1990281">
    <property type="term" value="C:efflux pump complex"/>
    <property type="evidence" value="ECO:0007669"/>
    <property type="project" value="TreeGrafter"/>
</dbReference>
<evidence type="ECO:0000256" key="2">
    <source>
        <dbReference type="ARBA" id="ARBA00007613"/>
    </source>
</evidence>
<dbReference type="PANTHER" id="PTHR30026">
    <property type="entry name" value="OUTER MEMBRANE PROTEIN TOLC"/>
    <property type="match status" value="1"/>
</dbReference>
<evidence type="ECO:0000313" key="10">
    <source>
        <dbReference type="EMBL" id="NER64852.1"/>
    </source>
</evidence>
<sequence length="439" mass="48843">MRTPNLVVGCLLWLCVPLQAAAQPPAADLWQLYQESRESDPRLLAAQARSRSSSWSEREALGQMLPQIGVSSAFNRTTSETALQQANYNGERYAIGLSQVLYNPELWHSYKRFAALSAVQDAQSRDTREAAGLELVERYFAVLAAEDALALAQAERRATRLNLERVQALFDKQMVKVTDVLEARARTDALASAEIAAANQVQVSREGLSQLIGRPVTEHLRRLGEQVPFNLPPEAREYWVQRALADNPALQAHQRAVLAAQAGEREARAGHLPKVSLNLTGQRSDIGYENSLTPRTDTYVASINVQLPLYSGGSTRARAEAMREQLRAAEYDYEAARRQLLRETREAFYAVHTSQARMVAARPALVSAQKARQAAERALGYGVIDAVQVLDTVEAEYRAHRDLLKSRYDFVMSVLALRRWSGSLLDSDVRMASAWLVEA</sequence>
<evidence type="ECO:0000256" key="9">
    <source>
        <dbReference type="SAM" id="SignalP"/>
    </source>
</evidence>
<feature type="chain" id="PRO_5025664169" evidence="9">
    <location>
        <begin position="21"/>
        <end position="439"/>
    </location>
</feature>
<evidence type="ECO:0000256" key="5">
    <source>
        <dbReference type="ARBA" id="ARBA00022692"/>
    </source>
</evidence>
<protein>
    <submittedName>
        <fullName evidence="10">TolC family protein</fullName>
    </submittedName>
</protein>
<feature type="signal peptide" evidence="9">
    <location>
        <begin position="1"/>
        <end position="20"/>
    </location>
</feature>
<keyword evidence="4" id="KW-1134">Transmembrane beta strand</keyword>
<dbReference type="EMBL" id="JAAHBU010000187">
    <property type="protein sequence ID" value="NER64852.1"/>
    <property type="molecule type" value="Genomic_DNA"/>
</dbReference>
<dbReference type="SUPFAM" id="SSF56954">
    <property type="entry name" value="Outer membrane efflux proteins (OEP)"/>
    <property type="match status" value="1"/>
</dbReference>
<dbReference type="Pfam" id="PF02321">
    <property type="entry name" value="OEP"/>
    <property type="match status" value="2"/>
</dbReference>
<evidence type="ECO:0000256" key="4">
    <source>
        <dbReference type="ARBA" id="ARBA00022452"/>
    </source>
</evidence>
<keyword evidence="8" id="KW-0175">Coiled coil</keyword>
<dbReference type="GO" id="GO:0009279">
    <property type="term" value="C:cell outer membrane"/>
    <property type="evidence" value="ECO:0007669"/>
    <property type="project" value="UniProtKB-SubCell"/>
</dbReference>
<keyword evidence="9" id="KW-0732">Signal</keyword>
<reference evidence="10 11" key="1">
    <citation type="submission" date="2020-02" db="EMBL/GenBank/DDBJ databases">
        <title>Broccoli isolated Pseudomonas sp.</title>
        <authorList>
            <person name="Fujikawa T."/>
            <person name="Sawada H."/>
        </authorList>
    </citation>
    <scope>NUCLEOTIDE SEQUENCE [LARGE SCALE GENOMIC DNA]</scope>
    <source>
        <strain evidence="10 11">MAFF212427</strain>
    </source>
</reference>
<dbReference type="Gene3D" id="1.20.1600.10">
    <property type="entry name" value="Outer membrane efflux proteins (OEP)"/>
    <property type="match status" value="1"/>
</dbReference>
<comment type="subcellular location">
    <subcellularLocation>
        <location evidence="1">Cell outer membrane</location>
    </subcellularLocation>
</comment>
<keyword evidence="7" id="KW-0998">Cell outer membrane</keyword>
<dbReference type="PANTHER" id="PTHR30026:SF20">
    <property type="entry name" value="OUTER MEMBRANE PROTEIN TOLC"/>
    <property type="match status" value="1"/>
</dbReference>
<dbReference type="AlphaFoldDB" id="A0A6B3NN72"/>
<gene>
    <name evidence="10" type="ORF">G3436_14455</name>
</gene>
<evidence type="ECO:0000256" key="7">
    <source>
        <dbReference type="ARBA" id="ARBA00023237"/>
    </source>
</evidence>
<accession>A0A6B3NN72</accession>
<keyword evidence="5" id="KW-0812">Transmembrane</keyword>
<evidence type="ECO:0000256" key="6">
    <source>
        <dbReference type="ARBA" id="ARBA00023136"/>
    </source>
</evidence>
<organism evidence="10 11">
    <name type="scientific">Pseudomonas brassicae</name>
    <dbReference type="NCBI Taxonomy" id="2708063"/>
    <lineage>
        <taxon>Bacteria</taxon>
        <taxon>Pseudomonadati</taxon>
        <taxon>Pseudomonadota</taxon>
        <taxon>Gammaproteobacteria</taxon>
        <taxon>Pseudomonadales</taxon>
        <taxon>Pseudomonadaceae</taxon>
        <taxon>Pseudomonas</taxon>
    </lineage>
</organism>
<dbReference type="Proteomes" id="UP000482634">
    <property type="component" value="Unassembled WGS sequence"/>
</dbReference>
<comment type="caution">
    <text evidence="10">The sequence shown here is derived from an EMBL/GenBank/DDBJ whole genome shotgun (WGS) entry which is preliminary data.</text>
</comment>
<evidence type="ECO:0000313" key="11">
    <source>
        <dbReference type="Proteomes" id="UP000482634"/>
    </source>
</evidence>
<dbReference type="InterPro" id="IPR051906">
    <property type="entry name" value="TolC-like"/>
</dbReference>
<comment type="similarity">
    <text evidence="2">Belongs to the outer membrane factor (OMF) (TC 1.B.17) family.</text>
</comment>
<dbReference type="InterPro" id="IPR003423">
    <property type="entry name" value="OMP_efflux"/>
</dbReference>
<evidence type="ECO:0000256" key="3">
    <source>
        <dbReference type="ARBA" id="ARBA00022448"/>
    </source>
</evidence>
<name>A0A6B3NN72_9PSED</name>
<keyword evidence="11" id="KW-1185">Reference proteome</keyword>
<evidence type="ECO:0000256" key="1">
    <source>
        <dbReference type="ARBA" id="ARBA00004442"/>
    </source>
</evidence>